<evidence type="ECO:0000256" key="7">
    <source>
        <dbReference type="SAM" id="Phobius"/>
    </source>
</evidence>
<organism evidence="8 9">
    <name type="scientific">Sphenodon punctatus</name>
    <name type="common">Tuatara</name>
    <name type="synonym">Hatteria punctata</name>
    <dbReference type="NCBI Taxonomy" id="8508"/>
    <lineage>
        <taxon>Eukaryota</taxon>
        <taxon>Metazoa</taxon>
        <taxon>Chordata</taxon>
        <taxon>Craniata</taxon>
        <taxon>Vertebrata</taxon>
        <taxon>Euteleostomi</taxon>
        <taxon>Lepidosauria</taxon>
        <taxon>Sphenodontia</taxon>
        <taxon>Sphenodontidae</taxon>
        <taxon>Sphenodon</taxon>
    </lineage>
</organism>
<dbReference type="GeneTree" id="ENSGT00640000091497"/>
<evidence type="ECO:0000313" key="8">
    <source>
        <dbReference type="Ensembl" id="ENSSPUP00000006345.1"/>
    </source>
</evidence>
<name>A0A8D0GKS0_SPHPU</name>
<evidence type="ECO:0000313" key="9">
    <source>
        <dbReference type="Proteomes" id="UP000694392"/>
    </source>
</evidence>
<dbReference type="PANTHER" id="PTHR13674">
    <property type="entry name" value="GROWTH AND TRANSFORMATION-DEPENDENT PROTEIN"/>
    <property type="match status" value="1"/>
</dbReference>
<dbReference type="Ensembl" id="ENSSPUT00000006757.1">
    <property type="protein sequence ID" value="ENSSPUP00000006345.1"/>
    <property type="gene ID" value="ENSSPUG00000004897.1"/>
</dbReference>
<keyword evidence="9" id="KW-1185">Reference proteome</keyword>
<reference evidence="8" key="2">
    <citation type="submission" date="2025-09" db="UniProtKB">
        <authorList>
            <consortium name="Ensembl"/>
        </authorList>
    </citation>
    <scope>IDENTIFICATION</scope>
</reference>
<dbReference type="GO" id="GO:0005739">
    <property type="term" value="C:mitochondrion"/>
    <property type="evidence" value="ECO:0007669"/>
    <property type="project" value="TreeGrafter"/>
</dbReference>
<feature type="transmembrane region" description="Helical" evidence="7">
    <location>
        <begin position="101"/>
        <end position="118"/>
    </location>
</feature>
<dbReference type="AlphaFoldDB" id="A0A8D0GKS0"/>
<dbReference type="GO" id="GO:0071456">
    <property type="term" value="P:cellular response to hypoxia"/>
    <property type="evidence" value="ECO:0007669"/>
    <property type="project" value="TreeGrafter"/>
</dbReference>
<comment type="similarity">
    <text evidence="2">Belongs to the UPF0389 family.</text>
</comment>
<comment type="subcellular location">
    <subcellularLocation>
        <location evidence="1">Membrane</location>
        <topology evidence="1">Single-pass membrane protein</topology>
    </subcellularLocation>
</comment>
<feature type="region of interest" description="Disordered" evidence="6">
    <location>
        <begin position="33"/>
        <end position="57"/>
    </location>
</feature>
<reference evidence="8" key="1">
    <citation type="submission" date="2025-08" db="UniProtKB">
        <authorList>
            <consortium name="Ensembl"/>
        </authorList>
    </citation>
    <scope>IDENTIFICATION</scope>
</reference>
<keyword evidence="5 7" id="KW-0472">Membrane</keyword>
<dbReference type="GO" id="GO:0090200">
    <property type="term" value="P:positive regulation of release of cytochrome c from mitochondria"/>
    <property type="evidence" value="ECO:0007669"/>
    <property type="project" value="TreeGrafter"/>
</dbReference>
<evidence type="ECO:0000256" key="3">
    <source>
        <dbReference type="ARBA" id="ARBA00022692"/>
    </source>
</evidence>
<dbReference type="Pfam" id="PF06388">
    <property type="entry name" value="DUF1075"/>
    <property type="match status" value="1"/>
</dbReference>
<dbReference type="InterPro" id="IPR009432">
    <property type="entry name" value="DUF1075"/>
</dbReference>
<protein>
    <submittedName>
        <fullName evidence="8">Family with sequence similarity 162 member A</fullName>
    </submittedName>
</protein>
<accession>A0A8D0GKS0</accession>
<evidence type="ECO:0000256" key="4">
    <source>
        <dbReference type="ARBA" id="ARBA00022989"/>
    </source>
</evidence>
<dbReference type="GO" id="GO:0051402">
    <property type="term" value="P:neuron apoptotic process"/>
    <property type="evidence" value="ECO:0007669"/>
    <property type="project" value="TreeGrafter"/>
</dbReference>
<evidence type="ECO:0000256" key="5">
    <source>
        <dbReference type="ARBA" id="ARBA00023136"/>
    </source>
</evidence>
<gene>
    <name evidence="8" type="primary">FAM162A</name>
</gene>
<keyword evidence="4 7" id="KW-1133">Transmembrane helix</keyword>
<evidence type="ECO:0000256" key="6">
    <source>
        <dbReference type="SAM" id="MobiDB-lite"/>
    </source>
</evidence>
<sequence>MWGAAGRVLRLWDRNGSCAVRLTQRTDLKRGLCSKGQEDSAQKPMGTASGQSKLKMPGHQITNWDKKVLVWSGRFKKAEDIPETVSFEMIGAARSNIRVKVSYLMIALTIAGCIVMVIEGKRGSSRQKTIVSQNIERKMKLTEATEQDISAKP</sequence>
<dbReference type="Proteomes" id="UP000694392">
    <property type="component" value="Unplaced"/>
</dbReference>
<dbReference type="PANTHER" id="PTHR13674:SF2">
    <property type="entry name" value="PROTEIN FAM162A"/>
    <property type="match status" value="1"/>
</dbReference>
<evidence type="ECO:0000256" key="2">
    <source>
        <dbReference type="ARBA" id="ARBA00007363"/>
    </source>
</evidence>
<keyword evidence="3 7" id="KW-0812">Transmembrane</keyword>
<dbReference type="GO" id="GO:0016020">
    <property type="term" value="C:membrane"/>
    <property type="evidence" value="ECO:0007669"/>
    <property type="project" value="UniProtKB-SubCell"/>
</dbReference>
<evidence type="ECO:0000256" key="1">
    <source>
        <dbReference type="ARBA" id="ARBA00004167"/>
    </source>
</evidence>
<proteinExistence type="inferred from homology"/>